<dbReference type="Proteomes" id="UP001243717">
    <property type="component" value="Unassembled WGS sequence"/>
</dbReference>
<dbReference type="PANTHER" id="PTHR36453:SF1">
    <property type="entry name" value="RIGHT HANDED BETA HELIX DOMAIN-CONTAINING PROTEIN"/>
    <property type="match status" value="1"/>
</dbReference>
<name>A0ABU1ADU1_9BACT</name>
<organism evidence="2 3">
    <name type="scientific">Thalassobacterium sedimentorum</name>
    <dbReference type="NCBI Taxonomy" id="3041258"/>
    <lineage>
        <taxon>Bacteria</taxon>
        <taxon>Pseudomonadati</taxon>
        <taxon>Verrucomicrobiota</taxon>
        <taxon>Opitutia</taxon>
        <taxon>Puniceicoccales</taxon>
        <taxon>Coraliomargaritaceae</taxon>
        <taxon>Thalassobacterium</taxon>
    </lineage>
</organism>
<dbReference type="Gene3D" id="2.160.20.10">
    <property type="entry name" value="Single-stranded right-handed beta-helix, Pectin lyase-like"/>
    <property type="match status" value="1"/>
</dbReference>
<dbReference type="InterPro" id="IPR011050">
    <property type="entry name" value="Pectin_lyase_fold/virulence"/>
</dbReference>
<reference evidence="2 3" key="1">
    <citation type="submission" date="2023-04" db="EMBL/GenBank/DDBJ databases">
        <title>A novel bacteria isolated from coastal sediment.</title>
        <authorList>
            <person name="Liu X.-J."/>
            <person name="Du Z.-J."/>
        </authorList>
    </citation>
    <scope>NUCLEOTIDE SEQUENCE [LARGE SCALE GENOMIC DNA]</scope>
    <source>
        <strain evidence="2 3">SDUM461004</strain>
    </source>
</reference>
<evidence type="ECO:0000313" key="2">
    <source>
        <dbReference type="EMBL" id="MDQ8192896.1"/>
    </source>
</evidence>
<evidence type="ECO:0000313" key="3">
    <source>
        <dbReference type="Proteomes" id="UP001243717"/>
    </source>
</evidence>
<dbReference type="SUPFAM" id="SSF51126">
    <property type="entry name" value="Pectin lyase-like"/>
    <property type="match status" value="1"/>
</dbReference>
<evidence type="ECO:0000259" key="1">
    <source>
        <dbReference type="Pfam" id="PF13229"/>
    </source>
</evidence>
<dbReference type="EMBL" id="JARXIC010000001">
    <property type="protein sequence ID" value="MDQ8192896.1"/>
    <property type="molecule type" value="Genomic_DNA"/>
</dbReference>
<proteinExistence type="predicted"/>
<accession>A0ABU1ADU1</accession>
<dbReference type="InterPro" id="IPR039448">
    <property type="entry name" value="Beta_helix"/>
</dbReference>
<dbReference type="InterPro" id="IPR006626">
    <property type="entry name" value="PbH1"/>
</dbReference>
<protein>
    <submittedName>
        <fullName evidence="2">Right-handed parallel beta-helix repeat-containing protein</fullName>
    </submittedName>
</protein>
<feature type="domain" description="Right handed beta helix" evidence="1">
    <location>
        <begin position="11"/>
        <end position="56"/>
    </location>
</feature>
<comment type="caution">
    <text evidence="2">The sequence shown here is derived from an EMBL/GenBank/DDBJ whole genome shotgun (WGS) entry which is preliminary data.</text>
</comment>
<dbReference type="PANTHER" id="PTHR36453">
    <property type="entry name" value="SECRETED PROTEIN-RELATED"/>
    <property type="match status" value="1"/>
</dbReference>
<sequence length="118" mass="12927">MVQGEEAKGLKNVSIENCEIANSGGHGIWIGEGASDVTIRQCHLHDLLGGGIYIGGGWGVKDAYPTTRVTIDNNFYLPNFQIENIRMFEMIGHVILNVNIVAVRPGYHSTKISRDQST</sequence>
<gene>
    <name evidence="2" type="ORF">QEH59_00565</name>
</gene>
<keyword evidence="3" id="KW-1185">Reference proteome</keyword>
<dbReference type="InterPro" id="IPR012334">
    <property type="entry name" value="Pectin_lyas_fold"/>
</dbReference>
<dbReference type="SMART" id="SM00710">
    <property type="entry name" value="PbH1"/>
    <property type="match status" value="2"/>
</dbReference>
<dbReference type="Pfam" id="PF13229">
    <property type="entry name" value="Beta_helix"/>
    <property type="match status" value="1"/>
</dbReference>